<feature type="chain" id="PRO_5017008357" evidence="3">
    <location>
        <begin position="33"/>
        <end position="393"/>
    </location>
</feature>
<feature type="region of interest" description="Disordered" evidence="2">
    <location>
        <begin position="51"/>
        <end position="76"/>
    </location>
</feature>
<dbReference type="Gene3D" id="3.40.630.40">
    <property type="entry name" value="Zn-dependent exopeptidases"/>
    <property type="match status" value="1"/>
</dbReference>
<evidence type="ECO:0000256" key="3">
    <source>
        <dbReference type="SAM" id="SignalP"/>
    </source>
</evidence>
<dbReference type="SUPFAM" id="SSF53187">
    <property type="entry name" value="Zn-dependent exopeptidases"/>
    <property type="match status" value="1"/>
</dbReference>
<comment type="caution">
    <text evidence="5">The sequence shown here is derived from an EMBL/GenBank/DDBJ whole genome shotgun (WGS) entry which is preliminary data.</text>
</comment>
<feature type="compositionally biased region" description="Polar residues" evidence="2">
    <location>
        <begin position="340"/>
        <end position="349"/>
    </location>
</feature>
<accession>A0A366E3R0</accession>
<reference evidence="5 6" key="1">
    <citation type="submission" date="2018-06" db="EMBL/GenBank/DDBJ databases">
        <title>Genomic Encyclopedia of Type Strains, Phase IV (KMG-IV): sequencing the most valuable type-strain genomes for metagenomic binning, comparative biology and taxonomic classification.</title>
        <authorList>
            <person name="Goeker M."/>
        </authorList>
    </citation>
    <scope>NUCLEOTIDE SEQUENCE [LARGE SCALE GENOMIC DNA]</scope>
    <source>
        <strain evidence="5 6">DSM 44599</strain>
    </source>
</reference>
<evidence type="ECO:0000313" key="6">
    <source>
        <dbReference type="Proteomes" id="UP000252586"/>
    </source>
</evidence>
<feature type="domain" description="MurNAc-LAA" evidence="4">
    <location>
        <begin position="130"/>
        <end position="257"/>
    </location>
</feature>
<evidence type="ECO:0000256" key="1">
    <source>
        <dbReference type="ARBA" id="ARBA00022801"/>
    </source>
</evidence>
<keyword evidence="6" id="KW-1185">Reference proteome</keyword>
<dbReference type="EMBL" id="QNRE01000001">
    <property type="protein sequence ID" value="RBO97010.1"/>
    <property type="molecule type" value="Genomic_DNA"/>
</dbReference>
<feature type="compositionally biased region" description="Low complexity" evidence="2">
    <location>
        <begin position="314"/>
        <end position="327"/>
    </location>
</feature>
<dbReference type="GO" id="GO:0008745">
    <property type="term" value="F:N-acetylmuramoyl-L-alanine amidase activity"/>
    <property type="evidence" value="ECO:0007669"/>
    <property type="project" value="InterPro"/>
</dbReference>
<evidence type="ECO:0000313" key="5">
    <source>
        <dbReference type="EMBL" id="RBO97010.1"/>
    </source>
</evidence>
<dbReference type="GO" id="GO:0030288">
    <property type="term" value="C:outer membrane-bounded periplasmic space"/>
    <property type="evidence" value="ECO:0007669"/>
    <property type="project" value="TreeGrafter"/>
</dbReference>
<feature type="signal peptide" evidence="3">
    <location>
        <begin position="1"/>
        <end position="32"/>
    </location>
</feature>
<dbReference type="InterPro" id="IPR002508">
    <property type="entry name" value="MurNAc-LAA_cat"/>
</dbReference>
<dbReference type="InterPro" id="IPR050695">
    <property type="entry name" value="N-acetylmuramoyl_amidase_3"/>
</dbReference>
<dbReference type="Pfam" id="PF01520">
    <property type="entry name" value="Amidase_3"/>
    <property type="match status" value="1"/>
</dbReference>
<feature type="region of interest" description="Disordered" evidence="2">
    <location>
        <begin position="261"/>
        <end position="349"/>
    </location>
</feature>
<dbReference type="OrthoDB" id="3268878at2"/>
<feature type="compositionally biased region" description="Low complexity" evidence="2">
    <location>
        <begin position="264"/>
        <end position="296"/>
    </location>
</feature>
<name>A0A366E3R0_9NOCA</name>
<sequence>MKPSIIKAGISTAVTAAVTVTLAGIAPLTASAEPVSPENAARLTGTTVFLDPGHQGPGHAENLGRQVSDGRGGTKDCQTTGMTSVHGVPEHTINWNVSQLVKTALEHLGARVVLSRADDTGWGGCIDERARAANESGAAVAVSIHADSAPPAERGFHLIVPALPIPDSQADAAQSGEGRALSESVRDAYLAAGFPAATYAGIQNGLQTRTDIAGPALTRVPLVFVEMGNGANADDATELGSPEGQLKHAVAITTGLVNHLLGGAPPADTPAAAPESPTAAPTSAPAPADPQPEAAPTSEPQTPAAQAPGSPQVPAALAPPSRPAPGAEPSAPLRPKTPTLPGSSPDESSSLVGTVMKLLMPLAGALGMDDTRITAELINLAYTLASALLSPTD</sequence>
<proteinExistence type="predicted"/>
<evidence type="ECO:0000256" key="2">
    <source>
        <dbReference type="SAM" id="MobiDB-lite"/>
    </source>
</evidence>
<dbReference type="GO" id="GO:0009253">
    <property type="term" value="P:peptidoglycan catabolic process"/>
    <property type="evidence" value="ECO:0007669"/>
    <property type="project" value="InterPro"/>
</dbReference>
<dbReference type="RefSeq" id="WP_067510237.1">
    <property type="nucleotide sequence ID" value="NZ_CP107943.1"/>
</dbReference>
<evidence type="ECO:0000259" key="4">
    <source>
        <dbReference type="SMART" id="SM00646"/>
    </source>
</evidence>
<protein>
    <submittedName>
        <fullName evidence="5">N-acetylmuramoyl-L-alanine amidase</fullName>
    </submittedName>
</protein>
<keyword evidence="3" id="KW-0732">Signal</keyword>
<dbReference type="SMART" id="SM00646">
    <property type="entry name" value="Ami_3"/>
    <property type="match status" value="1"/>
</dbReference>
<dbReference type="AlphaFoldDB" id="A0A366E3R0"/>
<dbReference type="PANTHER" id="PTHR30404:SF0">
    <property type="entry name" value="N-ACETYLMURAMOYL-L-ALANINE AMIDASE AMIC"/>
    <property type="match status" value="1"/>
</dbReference>
<keyword evidence="1" id="KW-0378">Hydrolase</keyword>
<dbReference type="STRING" id="1210090.GCA_001613185_03648"/>
<gene>
    <name evidence="5" type="ORF">DFR74_1011029</name>
</gene>
<dbReference type="PANTHER" id="PTHR30404">
    <property type="entry name" value="N-ACETYLMURAMOYL-L-ALANINE AMIDASE"/>
    <property type="match status" value="1"/>
</dbReference>
<organism evidence="5 6">
    <name type="scientific">Nocardia puris</name>
    <dbReference type="NCBI Taxonomy" id="208602"/>
    <lineage>
        <taxon>Bacteria</taxon>
        <taxon>Bacillati</taxon>
        <taxon>Actinomycetota</taxon>
        <taxon>Actinomycetes</taxon>
        <taxon>Mycobacteriales</taxon>
        <taxon>Nocardiaceae</taxon>
        <taxon>Nocardia</taxon>
    </lineage>
</organism>
<dbReference type="CDD" id="cd02696">
    <property type="entry name" value="MurNAc-LAA"/>
    <property type="match status" value="1"/>
</dbReference>
<dbReference type="Proteomes" id="UP000252586">
    <property type="component" value="Unassembled WGS sequence"/>
</dbReference>